<keyword evidence="1" id="KW-0614">Plasmid</keyword>
<organism evidence="1">
    <name type="scientific">Enterococcus faecium</name>
    <name type="common">Streptococcus faecium</name>
    <dbReference type="NCBI Taxonomy" id="1352"/>
    <lineage>
        <taxon>Bacteria</taxon>
        <taxon>Bacillati</taxon>
        <taxon>Bacillota</taxon>
        <taxon>Bacilli</taxon>
        <taxon>Lactobacillales</taxon>
        <taxon>Enterococcaceae</taxon>
        <taxon>Enterococcus</taxon>
    </lineage>
</organism>
<proteinExistence type="predicted"/>
<dbReference type="EMBL" id="KJ645709">
    <property type="protein sequence ID" value="AJF17115.1"/>
    <property type="molecule type" value="Genomic_DNA"/>
</dbReference>
<evidence type="ECO:0000313" key="1">
    <source>
        <dbReference type="EMBL" id="AJF17115.1"/>
    </source>
</evidence>
<dbReference type="AlphaFoldDB" id="A0A0B5GDV6"/>
<dbReference type="RefSeq" id="WP_002298758.1">
    <property type="nucleotide sequence ID" value="NZ_CAKMRV020000110.1"/>
</dbReference>
<reference evidence="1" key="1">
    <citation type="submission" date="2014-03" db="EMBL/GenBank/DDBJ databases">
        <authorList>
            <person name="Du X.-D."/>
        </authorList>
    </citation>
    <scope>NUCLEOTIDE SEQUENCE</scope>
    <source>
        <strain evidence="1">P26</strain>
        <plasmid evidence="1">pXD5</plasmid>
    </source>
</reference>
<protein>
    <recommendedName>
        <fullName evidence="2">DNA-directed RNA polymerase beta subunit</fullName>
    </recommendedName>
</protein>
<name>A0A0B5GDV6_ENTFC</name>
<evidence type="ECO:0008006" key="2">
    <source>
        <dbReference type="Google" id="ProtNLM"/>
    </source>
</evidence>
<geneLocation type="plasmid" evidence="1">
    <name>pXD5</name>
</geneLocation>
<reference evidence="1" key="2">
    <citation type="journal article" date="2015" name="J. Antimicrob. Chemother.">
        <title>Characterization of a multidrug resistance plasmid from Enterococcus faecium that harbours a mobilized bcrABDR locus.</title>
        <authorList>
            <person name="Wang X.M."/>
            <person name="Li X.S."/>
            <person name="Wang Y.B."/>
            <person name="Wei F.S."/>
            <person name="Zhang S.M."/>
            <person name="Shang Y.H."/>
            <person name="Du X.D."/>
        </authorList>
    </citation>
    <scope>NUCLEOTIDE SEQUENCE</scope>
    <source>
        <strain evidence="1">P26</strain>
        <plasmid evidence="1">pXD5</plasmid>
    </source>
</reference>
<sequence>MSYGDSYDDRGMVKWAGFYLSEHTDLMNKDDKKRLTSPSQKPQMELDEINKIMEEARLKDKSVCIQMEARDLNGNYYPDIIGKIKGFDELGIYIEETKIGYDEIRNVCLYSHIKWQSSKEF</sequence>
<accession>A0A0B5GDV6</accession>